<gene>
    <name evidence="2" type="ORF">JOF47_000190</name>
</gene>
<dbReference type="Proteomes" id="UP001296993">
    <property type="component" value="Unassembled WGS sequence"/>
</dbReference>
<keyword evidence="3" id="KW-1185">Reference proteome</keyword>
<evidence type="ECO:0000313" key="2">
    <source>
        <dbReference type="EMBL" id="MBP2384679.1"/>
    </source>
</evidence>
<sequence length="163" mass="17951">MSESTADWRQVFGALANEETRKAYAQAVLGIPGDLPPVRQAKAEKNLQAAGLLTAEGLVDDGVYARTLAVGASRMPKEGVDRFLDADGRIQRYPKNPSERLSLLRSIGARVLKHGEELDELDLTLRLEDIADDAVLLRRYLVDYGVLLRRPDGSEYRLGDGSD</sequence>
<dbReference type="RefSeq" id="WP_209995343.1">
    <property type="nucleotide sequence ID" value="NZ_BAAAJY010000006.1"/>
</dbReference>
<protein>
    <recommendedName>
        <fullName evidence="1">DUF2087 domain-containing protein</fullName>
    </recommendedName>
</protein>
<accession>A0ABS4X881</accession>
<organism evidence="2 3">
    <name type="scientific">Paeniglutamicibacter kerguelensis</name>
    <dbReference type="NCBI Taxonomy" id="254788"/>
    <lineage>
        <taxon>Bacteria</taxon>
        <taxon>Bacillati</taxon>
        <taxon>Actinomycetota</taxon>
        <taxon>Actinomycetes</taxon>
        <taxon>Micrococcales</taxon>
        <taxon>Micrococcaceae</taxon>
        <taxon>Paeniglutamicibacter</taxon>
    </lineage>
</organism>
<evidence type="ECO:0000313" key="3">
    <source>
        <dbReference type="Proteomes" id="UP001296993"/>
    </source>
</evidence>
<comment type="caution">
    <text evidence="2">The sequence shown here is derived from an EMBL/GenBank/DDBJ whole genome shotgun (WGS) entry which is preliminary data.</text>
</comment>
<proteinExistence type="predicted"/>
<dbReference type="EMBL" id="JAGIOF010000001">
    <property type="protein sequence ID" value="MBP2384679.1"/>
    <property type="molecule type" value="Genomic_DNA"/>
</dbReference>
<name>A0ABS4X881_9MICC</name>
<evidence type="ECO:0000259" key="1">
    <source>
        <dbReference type="Pfam" id="PF09860"/>
    </source>
</evidence>
<dbReference type="Pfam" id="PF09860">
    <property type="entry name" value="DUF2087"/>
    <property type="match status" value="1"/>
</dbReference>
<feature type="domain" description="DUF2087" evidence="1">
    <location>
        <begin position="89"/>
        <end position="157"/>
    </location>
</feature>
<dbReference type="InterPro" id="IPR018656">
    <property type="entry name" value="DUF2087"/>
</dbReference>
<reference evidence="2 3" key="1">
    <citation type="submission" date="2021-03" db="EMBL/GenBank/DDBJ databases">
        <title>Sequencing the genomes of 1000 actinobacteria strains.</title>
        <authorList>
            <person name="Klenk H.-P."/>
        </authorList>
    </citation>
    <scope>NUCLEOTIDE SEQUENCE [LARGE SCALE GENOMIC DNA]</scope>
    <source>
        <strain evidence="2 3">DSM 15797</strain>
    </source>
</reference>